<organism evidence="1 2">
    <name type="scientific">Amycolatopsis ultiminotia</name>
    <dbReference type="NCBI Taxonomy" id="543629"/>
    <lineage>
        <taxon>Bacteria</taxon>
        <taxon>Bacillati</taxon>
        <taxon>Actinomycetota</taxon>
        <taxon>Actinomycetes</taxon>
        <taxon>Pseudonocardiales</taxon>
        <taxon>Pseudonocardiaceae</taxon>
        <taxon>Amycolatopsis</taxon>
    </lineage>
</organism>
<evidence type="ECO:0000313" key="1">
    <source>
        <dbReference type="EMBL" id="GAA3539600.1"/>
    </source>
</evidence>
<gene>
    <name evidence="1" type="ORF">GCM10022222_23940</name>
</gene>
<name>A0ABP6VTR5_9PSEU</name>
<accession>A0ABP6VTR5</accession>
<dbReference type="EMBL" id="BAAAZN010000004">
    <property type="protein sequence ID" value="GAA3539600.1"/>
    <property type="molecule type" value="Genomic_DNA"/>
</dbReference>
<dbReference type="Proteomes" id="UP001500689">
    <property type="component" value="Unassembled WGS sequence"/>
</dbReference>
<sequence>MRGLRLVPGRLAPIRGVRLRLVGWCGGHPYAGLRPGCWRAGCAFDAVRFARWVAADRLTDWVGGSGLAGALGLQLEAVRWGLARGLRLIGWSAGAGISAGAGAGLEVGRWRWGWCVA</sequence>
<reference evidence="2" key="1">
    <citation type="journal article" date="2019" name="Int. J. Syst. Evol. Microbiol.">
        <title>The Global Catalogue of Microorganisms (GCM) 10K type strain sequencing project: providing services to taxonomists for standard genome sequencing and annotation.</title>
        <authorList>
            <consortium name="The Broad Institute Genomics Platform"/>
            <consortium name="The Broad Institute Genome Sequencing Center for Infectious Disease"/>
            <person name="Wu L."/>
            <person name="Ma J."/>
        </authorList>
    </citation>
    <scope>NUCLEOTIDE SEQUENCE [LARGE SCALE GENOMIC DNA]</scope>
    <source>
        <strain evidence="2">JCM 16898</strain>
    </source>
</reference>
<protein>
    <submittedName>
        <fullName evidence="1">Uncharacterized protein</fullName>
    </submittedName>
</protein>
<keyword evidence="2" id="KW-1185">Reference proteome</keyword>
<comment type="caution">
    <text evidence="1">The sequence shown here is derived from an EMBL/GenBank/DDBJ whole genome shotgun (WGS) entry which is preliminary data.</text>
</comment>
<proteinExistence type="predicted"/>
<evidence type="ECO:0000313" key="2">
    <source>
        <dbReference type="Proteomes" id="UP001500689"/>
    </source>
</evidence>